<dbReference type="Pfam" id="PF00651">
    <property type="entry name" value="BTB"/>
    <property type="match status" value="1"/>
</dbReference>
<dbReference type="InterPro" id="IPR038648">
    <property type="entry name" value="PHR_sf"/>
</dbReference>
<dbReference type="AlphaFoldDB" id="A0A8D0H193"/>
<evidence type="ECO:0000313" key="5">
    <source>
        <dbReference type="Proteomes" id="UP000694392"/>
    </source>
</evidence>
<dbReference type="FunFam" id="1.25.40.420:FF:000004">
    <property type="entry name" value="BTB/POZ domain-containing protein 2"/>
    <property type="match status" value="1"/>
</dbReference>
<dbReference type="FunFam" id="2.60.120.820:FF:000004">
    <property type="entry name" value="BTB/POZ domain-containing protein 2"/>
    <property type="match status" value="1"/>
</dbReference>
<keyword evidence="2" id="KW-0963">Cytoplasm</keyword>
<dbReference type="Gene3D" id="1.25.40.420">
    <property type="match status" value="1"/>
</dbReference>
<dbReference type="Proteomes" id="UP000694392">
    <property type="component" value="Unplaced"/>
</dbReference>
<evidence type="ECO:0000256" key="2">
    <source>
        <dbReference type="ARBA" id="ARBA00022490"/>
    </source>
</evidence>
<name>A0A8D0H193_SPHPU</name>
<keyword evidence="5" id="KW-1185">Reference proteome</keyword>
<protein>
    <submittedName>
        <fullName evidence="4">BTB domain containing 1</fullName>
    </submittedName>
</protein>
<dbReference type="SUPFAM" id="SSF54695">
    <property type="entry name" value="POZ domain"/>
    <property type="match status" value="1"/>
</dbReference>
<dbReference type="Pfam" id="PF07707">
    <property type="entry name" value="BACK"/>
    <property type="match status" value="1"/>
</dbReference>
<dbReference type="GO" id="GO:0042802">
    <property type="term" value="F:identical protein binding"/>
    <property type="evidence" value="ECO:0007669"/>
    <property type="project" value="Ensembl"/>
</dbReference>
<dbReference type="OMA" id="CYMACAT"/>
<evidence type="ECO:0000259" key="3">
    <source>
        <dbReference type="PROSITE" id="PS50097"/>
    </source>
</evidence>
<dbReference type="GO" id="GO:0000932">
    <property type="term" value="C:P-body"/>
    <property type="evidence" value="ECO:0007669"/>
    <property type="project" value="Ensembl"/>
</dbReference>
<dbReference type="PANTHER" id="PTHR45774">
    <property type="entry name" value="BTB/POZ DOMAIN-CONTAINING"/>
    <property type="match status" value="1"/>
</dbReference>
<proteinExistence type="predicted"/>
<dbReference type="GO" id="GO:0032991">
    <property type="term" value="C:protein-containing complex"/>
    <property type="evidence" value="ECO:0007669"/>
    <property type="project" value="Ensembl"/>
</dbReference>
<dbReference type="InterPro" id="IPR011333">
    <property type="entry name" value="SKP1/BTB/POZ_sf"/>
</dbReference>
<evidence type="ECO:0000256" key="1">
    <source>
        <dbReference type="ARBA" id="ARBA00004496"/>
    </source>
</evidence>
<dbReference type="GeneTree" id="ENSGT00940000156756"/>
<dbReference type="PROSITE" id="PS50097">
    <property type="entry name" value="BTB"/>
    <property type="match status" value="1"/>
</dbReference>
<feature type="domain" description="BTB" evidence="3">
    <location>
        <begin position="1"/>
        <end position="39"/>
    </location>
</feature>
<dbReference type="SMART" id="SM00875">
    <property type="entry name" value="BACK"/>
    <property type="match status" value="1"/>
</dbReference>
<dbReference type="GO" id="GO:0005654">
    <property type="term" value="C:nucleoplasm"/>
    <property type="evidence" value="ECO:0007669"/>
    <property type="project" value="Ensembl"/>
</dbReference>
<dbReference type="InterPro" id="IPR000210">
    <property type="entry name" value="BTB/POZ_dom"/>
</dbReference>
<dbReference type="Pfam" id="PF08005">
    <property type="entry name" value="PHR"/>
    <property type="match status" value="1"/>
</dbReference>
<dbReference type="PANTHER" id="PTHR45774:SF1">
    <property type="entry name" value="BTB_POZ DOMAIN-CONTAINING PROTEIN 1"/>
    <property type="match status" value="1"/>
</dbReference>
<accession>A0A8D0H193</accession>
<gene>
    <name evidence="4" type="primary">BTBD1</name>
</gene>
<sequence>MFNGGMATTSAEIELPDVEPAAFLALLRFLYSDEVQIGPETVMTTLYTAKKYAVPALEAHCVEFLTKHLRADNAFMLLTQARLFDEPQLASLCLDTIDKSTTDSISAEGFTDIDIDTLCAVLERDTLSIRESRLFGAVVRWAEAECQRQQLPLTSTNKQKVLGKALSLIRFPLMTIEEFAAGPAQSGILSDREVVNLFLHFTVNPKPRVDYIDRPRCCLRGKECSINRFQQVESRWGYSGTSDRIRFTVNRRISIVGFGLYGSIHGPTDYQVNIQVHCDGTANTFRVMFKEPIEILPAVCYTACATLKGPDSHYGTKGLKKVIHESPNASKTCFLFFSSPGNNNGTSIEDGQIPEIIFYT</sequence>
<comment type="subcellular location">
    <subcellularLocation>
        <location evidence="1">Cytoplasm</location>
    </subcellularLocation>
</comment>
<organism evidence="4 5">
    <name type="scientific">Sphenodon punctatus</name>
    <name type="common">Tuatara</name>
    <name type="synonym">Hatteria punctata</name>
    <dbReference type="NCBI Taxonomy" id="8508"/>
    <lineage>
        <taxon>Eukaryota</taxon>
        <taxon>Metazoa</taxon>
        <taxon>Chordata</taxon>
        <taxon>Craniata</taxon>
        <taxon>Vertebrata</taxon>
        <taxon>Euteleostomi</taxon>
        <taxon>Lepidosauria</taxon>
        <taxon>Sphenodontia</taxon>
        <taxon>Sphenodontidae</taxon>
        <taxon>Sphenodon</taxon>
    </lineage>
</organism>
<reference evidence="4" key="1">
    <citation type="submission" date="2025-08" db="UniProtKB">
        <authorList>
            <consortium name="Ensembl"/>
        </authorList>
    </citation>
    <scope>IDENTIFICATION</scope>
</reference>
<dbReference type="Ensembl" id="ENSSPUT00000014507.1">
    <property type="protein sequence ID" value="ENSSPUP00000013604.1"/>
    <property type="gene ID" value="ENSSPUG00000010473.1"/>
</dbReference>
<dbReference type="Gene3D" id="3.30.710.10">
    <property type="entry name" value="Potassium Channel Kv1.1, Chain A"/>
    <property type="match status" value="1"/>
</dbReference>
<dbReference type="InterPro" id="IPR011705">
    <property type="entry name" value="BACK"/>
</dbReference>
<reference evidence="4" key="2">
    <citation type="submission" date="2025-09" db="UniProtKB">
        <authorList>
            <consortium name="Ensembl"/>
        </authorList>
    </citation>
    <scope>IDENTIFICATION</scope>
</reference>
<dbReference type="GO" id="GO:0005829">
    <property type="term" value="C:cytosol"/>
    <property type="evidence" value="ECO:0007669"/>
    <property type="project" value="Ensembl"/>
</dbReference>
<evidence type="ECO:0000313" key="4">
    <source>
        <dbReference type="Ensembl" id="ENSSPUP00000013604.1"/>
    </source>
</evidence>
<dbReference type="InterPro" id="IPR012983">
    <property type="entry name" value="PHR"/>
</dbReference>
<dbReference type="Gene3D" id="2.60.120.820">
    <property type="entry name" value="PHR domain"/>
    <property type="match status" value="1"/>
</dbReference>
<dbReference type="GO" id="GO:0022008">
    <property type="term" value="P:neurogenesis"/>
    <property type="evidence" value="ECO:0007669"/>
    <property type="project" value="TreeGrafter"/>
</dbReference>
<dbReference type="GO" id="GO:0097602">
    <property type="term" value="F:cullin family protein binding"/>
    <property type="evidence" value="ECO:0007669"/>
    <property type="project" value="Ensembl"/>
</dbReference>